<dbReference type="PROSITE" id="PS50110">
    <property type="entry name" value="RESPONSE_REGULATORY"/>
    <property type="match status" value="1"/>
</dbReference>
<dbReference type="InterPro" id="IPR001789">
    <property type="entry name" value="Sig_transdc_resp-reg_receiver"/>
</dbReference>
<dbReference type="SMART" id="SM00862">
    <property type="entry name" value="Trans_reg_C"/>
    <property type="match status" value="1"/>
</dbReference>
<keyword evidence="3" id="KW-0805">Transcription regulation</keyword>
<evidence type="ECO:0000259" key="9">
    <source>
        <dbReference type="PROSITE" id="PS51755"/>
    </source>
</evidence>
<evidence type="ECO:0000256" key="4">
    <source>
        <dbReference type="ARBA" id="ARBA00023125"/>
    </source>
</evidence>
<evidence type="ECO:0000256" key="5">
    <source>
        <dbReference type="ARBA" id="ARBA00023163"/>
    </source>
</evidence>
<dbReference type="STRING" id="336831.WG68_17890"/>
<dbReference type="PANTHER" id="PTHR48111:SF22">
    <property type="entry name" value="REGULATOR OF RPOS"/>
    <property type="match status" value="1"/>
</dbReference>
<dbReference type="InterPro" id="IPR039420">
    <property type="entry name" value="WalR-like"/>
</dbReference>
<feature type="domain" description="Response regulatory" evidence="8">
    <location>
        <begin position="2"/>
        <end position="116"/>
    </location>
</feature>
<dbReference type="Gene3D" id="1.10.10.10">
    <property type="entry name" value="Winged helix-like DNA-binding domain superfamily/Winged helix DNA-binding domain"/>
    <property type="match status" value="1"/>
</dbReference>
<comment type="caution">
    <text evidence="10">The sequence shown here is derived from an EMBL/GenBank/DDBJ whole genome shotgun (WGS) entry which is preliminary data.</text>
</comment>
<dbReference type="AlphaFoldDB" id="A0A0M2V474"/>
<keyword evidence="5" id="KW-0804">Transcription</keyword>
<dbReference type="PANTHER" id="PTHR48111">
    <property type="entry name" value="REGULATOR OF RPOS"/>
    <property type="match status" value="1"/>
</dbReference>
<dbReference type="GO" id="GO:0006355">
    <property type="term" value="P:regulation of DNA-templated transcription"/>
    <property type="evidence" value="ECO:0007669"/>
    <property type="project" value="InterPro"/>
</dbReference>
<evidence type="ECO:0000313" key="10">
    <source>
        <dbReference type="EMBL" id="KKO43968.1"/>
    </source>
</evidence>
<protein>
    <submittedName>
        <fullName evidence="10">Transcriptional regulator</fullName>
    </submittedName>
</protein>
<dbReference type="InterPro" id="IPR011006">
    <property type="entry name" value="CheY-like_superfamily"/>
</dbReference>
<dbReference type="SUPFAM" id="SSF46894">
    <property type="entry name" value="C-terminal effector domain of the bipartite response regulators"/>
    <property type="match status" value="1"/>
</dbReference>
<dbReference type="EMBL" id="LAHO01000022">
    <property type="protein sequence ID" value="KKO43968.1"/>
    <property type="molecule type" value="Genomic_DNA"/>
</dbReference>
<organism evidence="10 11">
    <name type="scientific">Arsukibacterium ikkense</name>
    <dbReference type="NCBI Taxonomy" id="336831"/>
    <lineage>
        <taxon>Bacteria</taxon>
        <taxon>Pseudomonadati</taxon>
        <taxon>Pseudomonadota</taxon>
        <taxon>Gammaproteobacteria</taxon>
        <taxon>Chromatiales</taxon>
        <taxon>Chromatiaceae</taxon>
        <taxon>Arsukibacterium</taxon>
    </lineage>
</organism>
<evidence type="ECO:0000256" key="2">
    <source>
        <dbReference type="ARBA" id="ARBA00023012"/>
    </source>
</evidence>
<dbReference type="GO" id="GO:0000976">
    <property type="term" value="F:transcription cis-regulatory region binding"/>
    <property type="evidence" value="ECO:0007669"/>
    <property type="project" value="TreeGrafter"/>
</dbReference>
<accession>A0A0M2V474</accession>
<name>A0A0M2V474_9GAMM</name>
<feature type="domain" description="OmpR/PhoB-type" evidence="9">
    <location>
        <begin position="125"/>
        <end position="223"/>
    </location>
</feature>
<dbReference type="InterPro" id="IPR001867">
    <property type="entry name" value="OmpR/PhoB-type_DNA-bd"/>
</dbReference>
<dbReference type="FunFam" id="1.10.10.10:FF:000005">
    <property type="entry name" value="Two-component system response regulator"/>
    <property type="match status" value="1"/>
</dbReference>
<keyword evidence="4 7" id="KW-0238">DNA-binding</keyword>
<dbReference type="GO" id="GO:0005829">
    <property type="term" value="C:cytosol"/>
    <property type="evidence" value="ECO:0007669"/>
    <property type="project" value="TreeGrafter"/>
</dbReference>
<dbReference type="Gene3D" id="3.40.50.2300">
    <property type="match status" value="1"/>
</dbReference>
<dbReference type="RefSeq" id="WP_046559097.1">
    <property type="nucleotide sequence ID" value="NZ_LAHO01000022.1"/>
</dbReference>
<dbReference type="Pfam" id="PF00486">
    <property type="entry name" value="Trans_reg_C"/>
    <property type="match status" value="1"/>
</dbReference>
<evidence type="ECO:0000256" key="3">
    <source>
        <dbReference type="ARBA" id="ARBA00023015"/>
    </source>
</evidence>
<dbReference type="SUPFAM" id="SSF52172">
    <property type="entry name" value="CheY-like"/>
    <property type="match status" value="1"/>
</dbReference>
<keyword evidence="2" id="KW-0902">Two-component regulatory system</keyword>
<keyword evidence="11" id="KW-1185">Reference proteome</keyword>
<proteinExistence type="predicted"/>
<dbReference type="Pfam" id="PF00072">
    <property type="entry name" value="Response_reg"/>
    <property type="match status" value="1"/>
</dbReference>
<evidence type="ECO:0000313" key="11">
    <source>
        <dbReference type="Proteomes" id="UP000034228"/>
    </source>
</evidence>
<dbReference type="Proteomes" id="UP000034228">
    <property type="component" value="Unassembled WGS sequence"/>
</dbReference>
<dbReference type="InterPro" id="IPR036388">
    <property type="entry name" value="WH-like_DNA-bd_sf"/>
</dbReference>
<reference evidence="10 11" key="1">
    <citation type="submission" date="2015-03" db="EMBL/GenBank/DDBJ databases">
        <title>Draft genome sequences of two protease-producing strains of Arsukibacterium isolated from two cold and alkaline environments.</title>
        <authorList>
            <person name="Lylloff J.E."/>
            <person name="Skov L.B."/>
            <person name="Jepsen M."/>
            <person name="Hallin P.F."/>
            <person name="Sorensen S.J."/>
            <person name="Stougaard P."/>
            <person name="Glaring M.A."/>
        </authorList>
    </citation>
    <scope>NUCLEOTIDE SEQUENCE [LARGE SCALE GENOMIC DNA]</scope>
    <source>
        <strain evidence="10 11">GCM72</strain>
    </source>
</reference>
<feature type="DNA-binding region" description="OmpR/PhoB-type" evidence="7">
    <location>
        <begin position="125"/>
        <end position="223"/>
    </location>
</feature>
<evidence type="ECO:0000259" key="8">
    <source>
        <dbReference type="PROSITE" id="PS50110"/>
    </source>
</evidence>
<dbReference type="GO" id="GO:0032993">
    <property type="term" value="C:protein-DNA complex"/>
    <property type="evidence" value="ECO:0007669"/>
    <property type="project" value="TreeGrafter"/>
</dbReference>
<dbReference type="PROSITE" id="PS51755">
    <property type="entry name" value="OMPR_PHOB"/>
    <property type="match status" value="1"/>
</dbReference>
<dbReference type="CDD" id="cd00383">
    <property type="entry name" value="trans_reg_C"/>
    <property type="match status" value="1"/>
</dbReference>
<dbReference type="Gene3D" id="6.10.250.690">
    <property type="match status" value="1"/>
</dbReference>
<evidence type="ECO:0000256" key="7">
    <source>
        <dbReference type="PROSITE-ProRule" id="PRU01091"/>
    </source>
</evidence>
<evidence type="ECO:0000256" key="1">
    <source>
        <dbReference type="ARBA" id="ARBA00022553"/>
    </source>
</evidence>
<evidence type="ECO:0000256" key="6">
    <source>
        <dbReference type="PROSITE-ProRule" id="PRU00169"/>
    </source>
</evidence>
<dbReference type="GO" id="GO:0000156">
    <property type="term" value="F:phosphorelay response regulator activity"/>
    <property type="evidence" value="ECO:0007669"/>
    <property type="project" value="TreeGrafter"/>
</dbReference>
<keyword evidence="1 6" id="KW-0597">Phosphoprotein</keyword>
<dbReference type="SMART" id="SM00448">
    <property type="entry name" value="REC"/>
    <property type="match status" value="1"/>
</dbReference>
<sequence>MKILIIEDDERVGSFLARGLKAEGYLTLLLSDGLHAHDTIKQFEPEVIILDRMLPQLDGITLCQQLRSQQVNARILILSALSEVDERVKGLRAGADDYLGKPFHFEELLARIEVLAKRSSNIEHSRQLQVADLVLDLDSMRVQRAGNEISLTAKELGILELLMSNSGKVYSRERILTNVWGMNEDPLTNIVDVYLARLRKKIDDAYPVKLLHTRRGIGYCLQVE</sequence>
<feature type="modified residue" description="4-aspartylphosphate" evidence="6">
    <location>
        <position position="51"/>
    </location>
</feature>
<gene>
    <name evidence="10" type="ORF">WG68_17890</name>
</gene>
<dbReference type="InterPro" id="IPR016032">
    <property type="entry name" value="Sig_transdc_resp-reg_C-effctor"/>
</dbReference>
<dbReference type="OrthoDB" id="9802426at2"/>